<reference evidence="10" key="1">
    <citation type="submission" date="2019-03" db="EMBL/GenBank/DDBJ databases">
        <authorList>
            <person name="Li J."/>
        </authorList>
    </citation>
    <scope>NUCLEOTIDE SEQUENCE [LARGE SCALE GENOMIC DNA]</scope>
    <source>
        <strain evidence="10">2251</strain>
    </source>
</reference>
<dbReference type="GO" id="GO:0005886">
    <property type="term" value="C:plasma membrane"/>
    <property type="evidence" value="ECO:0007669"/>
    <property type="project" value="UniProtKB-UniRule"/>
</dbReference>
<evidence type="ECO:0000256" key="3">
    <source>
        <dbReference type="ARBA" id="ARBA00022989"/>
    </source>
</evidence>
<keyword evidence="6 7" id="KW-0961">Cell wall biogenesis/degradation</keyword>
<evidence type="ECO:0000256" key="6">
    <source>
        <dbReference type="ARBA" id="ARBA00023316"/>
    </source>
</evidence>
<evidence type="ECO:0000256" key="2">
    <source>
        <dbReference type="ARBA" id="ARBA00022692"/>
    </source>
</evidence>
<dbReference type="Gene3D" id="3.30.1490.480">
    <property type="entry name" value="Endolytic murein transglycosylase"/>
    <property type="match status" value="1"/>
</dbReference>
<dbReference type="EC" id="4.2.2.29" evidence="7"/>
<proteinExistence type="inferred from homology"/>
<comment type="catalytic activity">
    <reaction evidence="7">
        <text>a peptidoglycan chain = a peptidoglycan chain with N-acetyl-1,6-anhydromuramyl-[peptide] at the reducing end + a peptidoglycan chain with N-acetylglucosamine at the non-reducing end.</text>
        <dbReference type="EC" id="4.2.2.29"/>
    </reaction>
</comment>
<dbReference type="KEGG" id="plia:E4191_08155"/>
<dbReference type="Gene3D" id="3.30.160.60">
    <property type="entry name" value="Classic Zinc Finger"/>
    <property type="match status" value="1"/>
</dbReference>
<evidence type="ECO:0000256" key="8">
    <source>
        <dbReference type="SAM" id="SignalP"/>
    </source>
</evidence>
<dbReference type="GO" id="GO:0009252">
    <property type="term" value="P:peptidoglycan biosynthetic process"/>
    <property type="evidence" value="ECO:0007669"/>
    <property type="project" value="UniProtKB-UniRule"/>
</dbReference>
<gene>
    <name evidence="7 9" type="primary">mltG</name>
    <name evidence="9" type="ORF">E4191_08155</name>
</gene>
<organism evidence="9 10">
    <name type="scientific">Paracoccus liaowanqingii</name>
    <dbReference type="NCBI Taxonomy" id="2560053"/>
    <lineage>
        <taxon>Bacteria</taxon>
        <taxon>Pseudomonadati</taxon>
        <taxon>Pseudomonadota</taxon>
        <taxon>Alphaproteobacteria</taxon>
        <taxon>Rhodobacterales</taxon>
        <taxon>Paracoccaceae</taxon>
        <taxon>Paracoccus</taxon>
    </lineage>
</organism>
<dbReference type="GO" id="GO:0071555">
    <property type="term" value="P:cell wall organization"/>
    <property type="evidence" value="ECO:0007669"/>
    <property type="project" value="UniProtKB-KW"/>
</dbReference>
<keyword evidence="4 7" id="KW-0472">Membrane</keyword>
<dbReference type="GO" id="GO:0008932">
    <property type="term" value="F:lytic endotransglycosylase activity"/>
    <property type="evidence" value="ECO:0007669"/>
    <property type="project" value="UniProtKB-UniRule"/>
</dbReference>
<accession>A0A4P7HM12</accession>
<feature type="chain" id="PRO_5020898435" description="Endolytic murein transglycosylase" evidence="8">
    <location>
        <begin position="29"/>
        <end position="394"/>
    </location>
</feature>
<dbReference type="NCBIfam" id="TIGR00247">
    <property type="entry name" value="endolytic transglycosylase MltG"/>
    <property type="match status" value="1"/>
</dbReference>
<dbReference type="HAMAP" id="MF_02065">
    <property type="entry name" value="MltG"/>
    <property type="match status" value="1"/>
</dbReference>
<keyword evidence="1 7" id="KW-1003">Cell membrane</keyword>
<evidence type="ECO:0000313" key="9">
    <source>
        <dbReference type="EMBL" id="QBX34683.1"/>
    </source>
</evidence>
<evidence type="ECO:0000256" key="4">
    <source>
        <dbReference type="ARBA" id="ARBA00023136"/>
    </source>
</evidence>
<keyword evidence="8" id="KW-0732">Signal</keyword>
<dbReference type="InterPro" id="IPR003770">
    <property type="entry name" value="MLTG-like"/>
</dbReference>
<keyword evidence="5 7" id="KW-0456">Lyase</keyword>
<dbReference type="EMBL" id="CP038439">
    <property type="protein sequence ID" value="QBX34683.1"/>
    <property type="molecule type" value="Genomic_DNA"/>
</dbReference>
<protein>
    <recommendedName>
        <fullName evidence="7">Endolytic murein transglycosylase</fullName>
        <ecNumber evidence="7">4.2.2.29</ecNumber>
    </recommendedName>
    <alternativeName>
        <fullName evidence="7">Peptidoglycan lytic transglycosylase</fullName>
    </alternativeName>
    <alternativeName>
        <fullName evidence="7">Peptidoglycan polymerization terminase</fullName>
    </alternativeName>
</protein>
<keyword evidence="3 7" id="KW-1133">Transmembrane helix</keyword>
<dbReference type="CDD" id="cd08010">
    <property type="entry name" value="MltG_like"/>
    <property type="match status" value="1"/>
</dbReference>
<evidence type="ECO:0000256" key="1">
    <source>
        <dbReference type="ARBA" id="ARBA00022475"/>
    </source>
</evidence>
<dbReference type="Pfam" id="PF02618">
    <property type="entry name" value="YceG"/>
    <property type="match status" value="1"/>
</dbReference>
<dbReference type="RefSeq" id="WP_135312972.1">
    <property type="nucleotide sequence ID" value="NZ_CP038439.1"/>
</dbReference>
<keyword evidence="2 7" id="KW-0812">Transmembrane</keyword>
<dbReference type="Proteomes" id="UP000296374">
    <property type="component" value="Chromosome"/>
</dbReference>
<dbReference type="AlphaFoldDB" id="A0A4P7HM12"/>
<name>A0A4P7HM12_9RHOB</name>
<feature type="site" description="Important for catalytic activity" evidence="7">
    <location>
        <position position="260"/>
    </location>
</feature>
<dbReference type="PANTHER" id="PTHR30518:SF2">
    <property type="entry name" value="ENDOLYTIC MUREIN TRANSGLYCOSYLASE"/>
    <property type="match status" value="1"/>
</dbReference>
<evidence type="ECO:0000256" key="7">
    <source>
        <dbReference type="HAMAP-Rule" id="MF_02065"/>
    </source>
</evidence>
<evidence type="ECO:0000313" key="10">
    <source>
        <dbReference type="Proteomes" id="UP000296374"/>
    </source>
</evidence>
<dbReference type="PANTHER" id="PTHR30518">
    <property type="entry name" value="ENDOLYTIC MUREIN TRANSGLYCOSYLASE"/>
    <property type="match status" value="1"/>
</dbReference>
<keyword evidence="7" id="KW-0997">Cell inner membrane</keyword>
<comment type="similarity">
    <text evidence="7">Belongs to the transglycosylase MltG family.</text>
</comment>
<dbReference type="FunFam" id="3.30.160.60:FF:000242">
    <property type="entry name" value="Endolytic murein transglycosylase"/>
    <property type="match status" value="1"/>
</dbReference>
<sequence>MIWRNIASNFLTLAIVLLIAAAAAVAWAKREFSGPGPSAVAQCVQIAPGASLNAVSNQLAAQGAISNAYLFRAGADALGKSRELKFGSFLMPPGASMEEIVGAVTSGGASTCGTEVLIRVGVRENSVILRDMNPETGAYEDMARWNPAEGARPEPIAAAEELADVRLSLVMAEGVTSWQVVEALNAASFLVGEVAETPAEGSLAPDTYLLERGGDRNALLARMAERQAAILAEEWEARPFGMPYETPEEALIMASIVEKETGVAAERPQVASVFVNRLRQGMRLQTDPTVIYGVTGGQGILDRGLRRSELDTTTPYNTYRIDGLPPTPIANPGRAAINAALNPDETDYLFFVADGTGGHAFSRTLDEHNAAVARWREIEAQQGLPTDSPVQTDG</sequence>
<feature type="signal peptide" evidence="8">
    <location>
        <begin position="1"/>
        <end position="28"/>
    </location>
</feature>
<evidence type="ECO:0000256" key="5">
    <source>
        <dbReference type="ARBA" id="ARBA00023239"/>
    </source>
</evidence>
<comment type="function">
    <text evidence="7">Functions as a peptidoglycan terminase that cleaves nascent peptidoglycan strands endolytically to terminate their elongation.</text>
</comment>